<accession>A0ABV6DYL6</accession>
<evidence type="ECO:0000256" key="1">
    <source>
        <dbReference type="SAM" id="Phobius"/>
    </source>
</evidence>
<name>A0ABV6DYL6_9ACTN</name>
<keyword evidence="1" id="KW-1133">Transmembrane helix</keyword>
<evidence type="ECO:0000313" key="3">
    <source>
        <dbReference type="Proteomes" id="UP001589698"/>
    </source>
</evidence>
<feature type="transmembrane region" description="Helical" evidence="1">
    <location>
        <begin position="51"/>
        <end position="76"/>
    </location>
</feature>
<dbReference type="RefSeq" id="WP_378517489.1">
    <property type="nucleotide sequence ID" value="NZ_CBCSDI010000007.1"/>
</dbReference>
<proteinExistence type="predicted"/>
<evidence type="ECO:0000313" key="2">
    <source>
        <dbReference type="EMBL" id="MFC0221821.1"/>
    </source>
</evidence>
<feature type="transmembrane region" description="Helical" evidence="1">
    <location>
        <begin position="27"/>
        <end position="44"/>
    </location>
</feature>
<keyword evidence="1" id="KW-0812">Transmembrane</keyword>
<organism evidence="2 3">
    <name type="scientific">Nocardioides zeicaulis</name>
    <dbReference type="NCBI Taxonomy" id="1776857"/>
    <lineage>
        <taxon>Bacteria</taxon>
        <taxon>Bacillati</taxon>
        <taxon>Actinomycetota</taxon>
        <taxon>Actinomycetes</taxon>
        <taxon>Propionibacteriales</taxon>
        <taxon>Nocardioidaceae</taxon>
        <taxon>Nocardioides</taxon>
    </lineage>
</organism>
<keyword evidence="3" id="KW-1185">Reference proteome</keyword>
<sequence length="111" mass="11243">MRALHVLLALLVGGVSGAAGTVLHREWWGLGLALATGLVVLAWLPPGSVRLAFALGWWVPVLRGSLSLPSGGFLIASDALGWSFLTGSGVLLVAALLTVASGPRTGPEPPG</sequence>
<keyword evidence="1" id="KW-0472">Membrane</keyword>
<comment type="caution">
    <text evidence="2">The sequence shown here is derived from an EMBL/GenBank/DDBJ whole genome shotgun (WGS) entry which is preliminary data.</text>
</comment>
<gene>
    <name evidence="2" type="ORF">ACFFJG_04960</name>
</gene>
<reference evidence="2 3" key="1">
    <citation type="submission" date="2024-09" db="EMBL/GenBank/DDBJ databases">
        <authorList>
            <person name="Sun Q."/>
            <person name="Mori K."/>
        </authorList>
    </citation>
    <scope>NUCLEOTIDE SEQUENCE [LARGE SCALE GENOMIC DNA]</scope>
    <source>
        <strain evidence="2 3">CCM 8654</strain>
    </source>
</reference>
<protein>
    <submittedName>
        <fullName evidence="2">Uncharacterized protein</fullName>
    </submittedName>
</protein>
<dbReference type="EMBL" id="JBHLXH010000001">
    <property type="protein sequence ID" value="MFC0221821.1"/>
    <property type="molecule type" value="Genomic_DNA"/>
</dbReference>
<dbReference type="Proteomes" id="UP001589698">
    <property type="component" value="Unassembled WGS sequence"/>
</dbReference>
<feature type="transmembrane region" description="Helical" evidence="1">
    <location>
        <begin position="82"/>
        <end position="100"/>
    </location>
</feature>